<accession>A0ABW2JAA1</accession>
<dbReference type="Proteomes" id="UP001596379">
    <property type="component" value="Unassembled WGS sequence"/>
</dbReference>
<evidence type="ECO:0000313" key="1">
    <source>
        <dbReference type="EMBL" id="MFC7300114.1"/>
    </source>
</evidence>
<name>A0ABW2JAA1_9BURK</name>
<evidence type="ECO:0000313" key="2">
    <source>
        <dbReference type="Proteomes" id="UP001596379"/>
    </source>
</evidence>
<proteinExistence type="predicted"/>
<dbReference type="Gene3D" id="3.90.550.10">
    <property type="entry name" value="Spore Coat Polysaccharide Biosynthesis Protein SpsA, Chain A"/>
    <property type="match status" value="1"/>
</dbReference>
<reference evidence="2" key="1">
    <citation type="journal article" date="2019" name="Int. J. Syst. Evol. Microbiol.">
        <title>The Global Catalogue of Microorganisms (GCM) 10K type strain sequencing project: providing services to taxonomists for standard genome sequencing and annotation.</title>
        <authorList>
            <consortium name="The Broad Institute Genomics Platform"/>
            <consortium name="The Broad Institute Genome Sequencing Center for Infectious Disease"/>
            <person name="Wu L."/>
            <person name="Ma J."/>
        </authorList>
    </citation>
    <scope>NUCLEOTIDE SEQUENCE [LARGE SCALE GENOMIC DNA]</scope>
    <source>
        <strain evidence="2">CCUG 36956</strain>
    </source>
</reference>
<protein>
    <submittedName>
        <fullName evidence="1">Glycosyltransferase family 2 protein</fullName>
    </submittedName>
</protein>
<keyword evidence="2" id="KW-1185">Reference proteome</keyword>
<comment type="caution">
    <text evidence="1">The sequence shown here is derived from an EMBL/GenBank/DDBJ whole genome shotgun (WGS) entry which is preliminary data.</text>
</comment>
<sequence>MTALAPIALFVYNRLWHTRQTIEALQKNELAIESNLIIFSDAPKSDAYKDAVDAVRLYIRQIAGFRSVTIVEREENFGLARSIIEGVTFITNKYDRIIVLEDDLVTSPYFLMFMNDALNAYQDDEKVMHISGYMFPIEGSALPETFFLRTASCWGWATWQRAWKYFDKNPEKLSNEFTDEKISRFNMDGTYNFWSQVEQNKQRALNTWAIFWYASIFQLNGLCLHPKISMINNIGHDATGEHCAENNDFSSILAIEPVSYFEKNIDEHVLALAKTKKFFQAIKPSLLSRIVRRLKAG</sequence>
<dbReference type="EMBL" id="JBHTCC010000008">
    <property type="protein sequence ID" value="MFC7300114.1"/>
    <property type="molecule type" value="Genomic_DNA"/>
</dbReference>
<dbReference type="InterPro" id="IPR029044">
    <property type="entry name" value="Nucleotide-diphossugar_trans"/>
</dbReference>
<organism evidence="1 2">
    <name type="scientific">Herminiimonas aquatilis</name>
    <dbReference type="NCBI Taxonomy" id="345342"/>
    <lineage>
        <taxon>Bacteria</taxon>
        <taxon>Pseudomonadati</taxon>
        <taxon>Pseudomonadota</taxon>
        <taxon>Betaproteobacteria</taxon>
        <taxon>Burkholderiales</taxon>
        <taxon>Oxalobacteraceae</taxon>
        <taxon>Herminiimonas</taxon>
    </lineage>
</organism>
<dbReference type="RefSeq" id="WP_382237037.1">
    <property type="nucleotide sequence ID" value="NZ_JBHTCC010000008.1"/>
</dbReference>
<gene>
    <name evidence="1" type="ORF">ACFQO0_16865</name>
</gene>
<dbReference type="SUPFAM" id="SSF53448">
    <property type="entry name" value="Nucleotide-diphospho-sugar transferases"/>
    <property type="match status" value="1"/>
</dbReference>